<dbReference type="AlphaFoldDB" id="A0A916QN00"/>
<organism evidence="2 3">
    <name type="scientific">Pseudohongiella nitratireducens</name>
    <dbReference type="NCBI Taxonomy" id="1768907"/>
    <lineage>
        <taxon>Bacteria</taxon>
        <taxon>Pseudomonadati</taxon>
        <taxon>Pseudomonadota</taxon>
        <taxon>Gammaproteobacteria</taxon>
        <taxon>Pseudomonadales</taxon>
        <taxon>Pseudohongiellaceae</taxon>
        <taxon>Pseudohongiella</taxon>
    </lineage>
</organism>
<comment type="caution">
    <text evidence="2">The sequence shown here is derived from an EMBL/GenBank/DDBJ whole genome shotgun (WGS) entry which is preliminary data.</text>
</comment>
<proteinExistence type="predicted"/>
<evidence type="ECO:0000313" key="2">
    <source>
        <dbReference type="EMBL" id="GFZ84093.1"/>
    </source>
</evidence>
<evidence type="ECO:0008006" key="4">
    <source>
        <dbReference type="Google" id="ProtNLM"/>
    </source>
</evidence>
<sequence>MRVISLCIALLFPAVALADTSGVWQTTIDGQTDFVTIHQKNDWMIYAQLDPVNGTWEALEGSVTDNKATLNVIYGPGTATIELTFTSENEASATIVSCQSQPGFECNLSDGATIQLVKIF</sequence>
<evidence type="ECO:0000256" key="1">
    <source>
        <dbReference type="SAM" id="SignalP"/>
    </source>
</evidence>
<evidence type="ECO:0000313" key="3">
    <source>
        <dbReference type="Proteomes" id="UP000627715"/>
    </source>
</evidence>
<gene>
    <name evidence="2" type="ORF">GCM10011403_29540</name>
</gene>
<protein>
    <recommendedName>
        <fullName evidence="4">Secreted protein</fullName>
    </recommendedName>
</protein>
<dbReference type="OrthoDB" id="9799053at2"/>
<keyword evidence="1" id="KW-0732">Signal</keyword>
<keyword evidence="3" id="KW-1185">Reference proteome</keyword>
<accession>A0A916QN00</accession>
<feature type="chain" id="PRO_5036895330" description="Secreted protein" evidence="1">
    <location>
        <begin position="19"/>
        <end position="120"/>
    </location>
</feature>
<name>A0A916QN00_9GAMM</name>
<reference evidence="2" key="2">
    <citation type="submission" date="2020-09" db="EMBL/GenBank/DDBJ databases">
        <authorList>
            <person name="Sun Q."/>
            <person name="Zhou Y."/>
        </authorList>
    </citation>
    <scope>NUCLEOTIDE SEQUENCE</scope>
    <source>
        <strain evidence="2">CGMCC 1.15425</strain>
    </source>
</reference>
<feature type="signal peptide" evidence="1">
    <location>
        <begin position="1"/>
        <end position="18"/>
    </location>
</feature>
<dbReference type="RefSeq" id="WP_068811077.1">
    <property type="nucleotide sequence ID" value="NZ_BMIY01000015.1"/>
</dbReference>
<dbReference type="EMBL" id="BMIY01000015">
    <property type="protein sequence ID" value="GFZ84093.1"/>
    <property type="molecule type" value="Genomic_DNA"/>
</dbReference>
<dbReference type="Proteomes" id="UP000627715">
    <property type="component" value="Unassembled WGS sequence"/>
</dbReference>
<reference evidence="2" key="1">
    <citation type="journal article" date="2014" name="Int. J. Syst. Evol. Microbiol.">
        <title>Complete genome sequence of Corynebacterium casei LMG S-19264T (=DSM 44701T), isolated from a smear-ripened cheese.</title>
        <authorList>
            <consortium name="US DOE Joint Genome Institute (JGI-PGF)"/>
            <person name="Walter F."/>
            <person name="Albersmeier A."/>
            <person name="Kalinowski J."/>
            <person name="Ruckert C."/>
        </authorList>
    </citation>
    <scope>NUCLEOTIDE SEQUENCE</scope>
    <source>
        <strain evidence="2">CGMCC 1.15425</strain>
    </source>
</reference>